<sequence length="293" mass="33708">MNILTFDIEEWFHILDHQSTKTEKEWSQYESRIHANMDRIFQLLDDTGNSATFFCLGWVARKYPEVIKRIDAAGYEVATHSDMHQLAYEQTPEAFREDLARSIAVLADITGKKIRAYRAPGFSVKAENRWVFPILVEQGIEIDCSVFPARRAHGGDATFGSAEPCYIDINGQLLKEFPINTVPVLGKDMIFSGGGYFRLFPPKLLSRFMRQSGYVMTYFHPRDFDAGQPLIPNLSAARRFKSYYGLKGCWSKLKWLLETYPFVDLDQADKSIDWSTRKVQKLEISESYGSIIR</sequence>
<dbReference type="Pfam" id="PF11959">
    <property type="entry name" value="DUF3473"/>
    <property type="match status" value="1"/>
</dbReference>
<dbReference type="PANTHER" id="PTHR47561">
    <property type="entry name" value="POLYSACCHARIDE DEACETYLASE FAMILY PROTEIN (AFU_ORTHOLOGUE AFUA_6G05030)"/>
    <property type="match status" value="1"/>
</dbReference>
<evidence type="ECO:0000259" key="1">
    <source>
        <dbReference type="PROSITE" id="PS51677"/>
    </source>
</evidence>
<proteinExistence type="predicted"/>
<dbReference type="InterPro" id="IPR045235">
    <property type="entry name" value="PuuE_HpPgdA-like"/>
</dbReference>
<gene>
    <name evidence="2" type="ORF">GCM10023189_26530</name>
</gene>
<dbReference type="Proteomes" id="UP001501175">
    <property type="component" value="Unassembled WGS sequence"/>
</dbReference>
<accession>A0ABP8MWX1</accession>
<evidence type="ECO:0000313" key="2">
    <source>
        <dbReference type="EMBL" id="GAA4456775.1"/>
    </source>
</evidence>
<dbReference type="InterPro" id="IPR022560">
    <property type="entry name" value="DUF3473"/>
</dbReference>
<name>A0ABP8MWX1_9BACT</name>
<organism evidence="2 3">
    <name type="scientific">Nibrella saemangeumensis</name>
    <dbReference type="NCBI Taxonomy" id="1084526"/>
    <lineage>
        <taxon>Bacteria</taxon>
        <taxon>Pseudomonadati</taxon>
        <taxon>Bacteroidota</taxon>
        <taxon>Cytophagia</taxon>
        <taxon>Cytophagales</taxon>
        <taxon>Spirosomataceae</taxon>
        <taxon>Nibrella</taxon>
    </lineage>
</organism>
<dbReference type="InterPro" id="IPR011330">
    <property type="entry name" value="Glyco_hydro/deAcase_b/a-brl"/>
</dbReference>
<dbReference type="PROSITE" id="PS51677">
    <property type="entry name" value="NODB"/>
    <property type="match status" value="1"/>
</dbReference>
<comment type="caution">
    <text evidence="2">The sequence shown here is derived from an EMBL/GenBank/DDBJ whole genome shotgun (WGS) entry which is preliminary data.</text>
</comment>
<feature type="domain" description="NodB homology" evidence="1">
    <location>
        <begin position="23"/>
        <end position="293"/>
    </location>
</feature>
<dbReference type="RefSeq" id="WP_345244206.1">
    <property type="nucleotide sequence ID" value="NZ_BAABHD010000029.1"/>
</dbReference>
<dbReference type="CDD" id="cd10941">
    <property type="entry name" value="CE4_PuuE_HpPgdA_like_2"/>
    <property type="match status" value="1"/>
</dbReference>
<reference evidence="3" key="1">
    <citation type="journal article" date="2019" name="Int. J. Syst. Evol. Microbiol.">
        <title>The Global Catalogue of Microorganisms (GCM) 10K type strain sequencing project: providing services to taxonomists for standard genome sequencing and annotation.</title>
        <authorList>
            <consortium name="The Broad Institute Genomics Platform"/>
            <consortium name="The Broad Institute Genome Sequencing Center for Infectious Disease"/>
            <person name="Wu L."/>
            <person name="Ma J."/>
        </authorList>
    </citation>
    <scope>NUCLEOTIDE SEQUENCE [LARGE SCALE GENOMIC DNA]</scope>
    <source>
        <strain evidence="3">JCM 17927</strain>
    </source>
</reference>
<dbReference type="EMBL" id="BAABHD010000029">
    <property type="protein sequence ID" value="GAA4456775.1"/>
    <property type="molecule type" value="Genomic_DNA"/>
</dbReference>
<dbReference type="Gene3D" id="3.20.20.370">
    <property type="entry name" value="Glycoside hydrolase/deacetylase"/>
    <property type="match status" value="1"/>
</dbReference>
<evidence type="ECO:0000313" key="3">
    <source>
        <dbReference type="Proteomes" id="UP001501175"/>
    </source>
</evidence>
<keyword evidence="3" id="KW-1185">Reference proteome</keyword>
<protein>
    <submittedName>
        <fullName evidence="2">DUF3473 domain-containing protein</fullName>
    </submittedName>
</protein>
<dbReference type="InterPro" id="IPR002509">
    <property type="entry name" value="NODB_dom"/>
</dbReference>
<dbReference type="PANTHER" id="PTHR47561:SF1">
    <property type="entry name" value="POLYSACCHARIDE DEACETYLASE FAMILY PROTEIN (AFU_ORTHOLOGUE AFUA_6G05030)"/>
    <property type="match status" value="1"/>
</dbReference>
<dbReference type="SUPFAM" id="SSF88713">
    <property type="entry name" value="Glycoside hydrolase/deacetylase"/>
    <property type="match status" value="1"/>
</dbReference>
<dbReference type="Pfam" id="PF01522">
    <property type="entry name" value="Polysacc_deac_1"/>
    <property type="match status" value="1"/>
</dbReference>